<protein>
    <submittedName>
        <fullName evidence="6">DoxX family protein</fullName>
    </submittedName>
</protein>
<sequence>AWRLIGGAELLAALGLLVGLWLSWLGVVTAICLIVLMAGALVVHSRAGDGPKEMVNAIGFGALSLLALIVRLITV</sequence>
<evidence type="ECO:0000256" key="3">
    <source>
        <dbReference type="ARBA" id="ARBA00022989"/>
    </source>
</evidence>
<comment type="subcellular location">
    <subcellularLocation>
        <location evidence="1">Membrane</location>
        <topology evidence="1">Multi-pass membrane protein</topology>
    </subcellularLocation>
</comment>
<proteinExistence type="predicted"/>
<name>A0ABW3CL48_9ACTN</name>
<keyword evidence="2 5" id="KW-0812">Transmembrane</keyword>
<organism evidence="6 7">
    <name type="scientific">Actinomadura adrarensis</name>
    <dbReference type="NCBI Taxonomy" id="1819600"/>
    <lineage>
        <taxon>Bacteria</taxon>
        <taxon>Bacillati</taxon>
        <taxon>Actinomycetota</taxon>
        <taxon>Actinomycetes</taxon>
        <taxon>Streptosporangiales</taxon>
        <taxon>Thermomonosporaceae</taxon>
        <taxon>Actinomadura</taxon>
    </lineage>
</organism>
<comment type="caution">
    <text evidence="6">The sequence shown here is derived from an EMBL/GenBank/DDBJ whole genome shotgun (WGS) entry which is preliminary data.</text>
</comment>
<evidence type="ECO:0000256" key="2">
    <source>
        <dbReference type="ARBA" id="ARBA00022692"/>
    </source>
</evidence>
<evidence type="ECO:0000256" key="1">
    <source>
        <dbReference type="ARBA" id="ARBA00004141"/>
    </source>
</evidence>
<feature type="transmembrane region" description="Helical" evidence="5">
    <location>
        <begin position="20"/>
        <end position="43"/>
    </location>
</feature>
<feature type="transmembrane region" description="Helical" evidence="5">
    <location>
        <begin position="55"/>
        <end position="74"/>
    </location>
</feature>
<evidence type="ECO:0000313" key="7">
    <source>
        <dbReference type="Proteomes" id="UP001597083"/>
    </source>
</evidence>
<dbReference type="Proteomes" id="UP001597083">
    <property type="component" value="Unassembled WGS sequence"/>
</dbReference>
<feature type="non-terminal residue" evidence="6">
    <location>
        <position position="1"/>
    </location>
</feature>
<evidence type="ECO:0000256" key="4">
    <source>
        <dbReference type="ARBA" id="ARBA00023136"/>
    </source>
</evidence>
<evidence type="ECO:0000256" key="5">
    <source>
        <dbReference type="SAM" id="Phobius"/>
    </source>
</evidence>
<keyword evidence="4 5" id="KW-0472">Membrane</keyword>
<reference evidence="7" key="1">
    <citation type="journal article" date="2019" name="Int. J. Syst. Evol. Microbiol.">
        <title>The Global Catalogue of Microorganisms (GCM) 10K type strain sequencing project: providing services to taxonomists for standard genome sequencing and annotation.</title>
        <authorList>
            <consortium name="The Broad Institute Genomics Platform"/>
            <consortium name="The Broad Institute Genome Sequencing Center for Infectious Disease"/>
            <person name="Wu L."/>
            <person name="Ma J."/>
        </authorList>
    </citation>
    <scope>NUCLEOTIDE SEQUENCE [LARGE SCALE GENOMIC DNA]</scope>
    <source>
        <strain evidence="7">JCM 31696</strain>
    </source>
</reference>
<accession>A0ABW3CL48</accession>
<keyword evidence="7" id="KW-1185">Reference proteome</keyword>
<evidence type="ECO:0000313" key="6">
    <source>
        <dbReference type="EMBL" id="MFD0855253.1"/>
    </source>
</evidence>
<dbReference type="Pfam" id="PF13564">
    <property type="entry name" value="DoxX_2"/>
    <property type="match status" value="1"/>
</dbReference>
<keyword evidence="3 5" id="KW-1133">Transmembrane helix</keyword>
<dbReference type="EMBL" id="JBHTIR010003469">
    <property type="protein sequence ID" value="MFD0855253.1"/>
    <property type="molecule type" value="Genomic_DNA"/>
</dbReference>
<dbReference type="InterPro" id="IPR032808">
    <property type="entry name" value="DoxX"/>
</dbReference>
<gene>
    <name evidence="6" type="ORF">ACFQ07_23640</name>
</gene>